<sequence>MSPGAPLKALSRRLNKRRATWCLVPPITRTLPSFIPRPYSTYSAQPPPELSSAKGALLGALSRNLDKRRETGRILEIPDPVAQANAVDFGSNDVLSISTGLLREELFRELEDHPDFAVGSRGSRVLDGNSRYVTGLEAHLAQSHNAKDALLFNSGYEANIAIWTTIPQPGDVIVYDELVHASIHDGIKGTRTTQVFSFQHNNPASFEEVLRSIKTCHPEIAQGSRTLFVAMESVYSVDGDICPVHQFVNSAKEILPFADRVFMIDESHSCGMIGPMGLGLVCHYGLENEFALRLHTFGKAIGCTGAALFCDPVIKHTLFNYARNFIFTTGPTFMVLAAVKAAHRIIGGAEGDLRRERVQKNISHFYDCLQSHPQWETFYQTGRLRIVEEDWRLHRFRTAVTPLITQPGESRALQAQLLKDGFLVHALQYPIVPLDSERLRIMLHADNTPQQVESFVEAIMRWARQRYYPPRSCKLCDAA</sequence>
<organism evidence="6 7">
    <name type="scientific">Hirsutella rhossiliensis</name>
    <dbReference type="NCBI Taxonomy" id="111463"/>
    <lineage>
        <taxon>Eukaryota</taxon>
        <taxon>Fungi</taxon>
        <taxon>Dikarya</taxon>
        <taxon>Ascomycota</taxon>
        <taxon>Pezizomycotina</taxon>
        <taxon>Sordariomycetes</taxon>
        <taxon>Hypocreomycetidae</taxon>
        <taxon>Hypocreales</taxon>
        <taxon>Ophiocordycipitaceae</taxon>
        <taxon>Hirsutella</taxon>
    </lineage>
</organism>
<keyword evidence="4" id="KW-0663">Pyridoxal phosphate</keyword>
<dbReference type="InterPro" id="IPR050087">
    <property type="entry name" value="AON_synthase_class-II"/>
</dbReference>
<dbReference type="PANTHER" id="PTHR13693">
    <property type="entry name" value="CLASS II AMINOTRANSFERASE/8-AMINO-7-OXONONANOATE SYNTHASE"/>
    <property type="match status" value="1"/>
</dbReference>
<feature type="domain" description="Aminotransferase class I/classII large" evidence="5">
    <location>
        <begin position="88"/>
        <end position="459"/>
    </location>
</feature>
<dbReference type="PANTHER" id="PTHR13693:SF77">
    <property type="entry name" value="8-AMINO-7-OXONONANOATE SYNTHASE"/>
    <property type="match status" value="1"/>
</dbReference>
<evidence type="ECO:0000256" key="3">
    <source>
        <dbReference type="ARBA" id="ARBA00022679"/>
    </source>
</evidence>
<dbReference type="EMBL" id="JAIZPD010000001">
    <property type="protein sequence ID" value="KAH0968231.1"/>
    <property type="molecule type" value="Genomic_DNA"/>
</dbReference>
<dbReference type="Pfam" id="PF00155">
    <property type="entry name" value="Aminotran_1_2"/>
    <property type="match status" value="1"/>
</dbReference>
<keyword evidence="3" id="KW-0808">Transferase</keyword>
<dbReference type="Gene3D" id="3.90.1150.10">
    <property type="entry name" value="Aspartate Aminotransferase, domain 1"/>
    <property type="match status" value="1"/>
</dbReference>
<dbReference type="Gene3D" id="3.40.640.10">
    <property type="entry name" value="Type I PLP-dependent aspartate aminotransferase-like (Major domain)"/>
    <property type="match status" value="1"/>
</dbReference>
<comment type="similarity">
    <text evidence="2">Belongs to the class-II pyridoxal-phosphate-dependent aminotransferase family. BioF subfamily.</text>
</comment>
<dbReference type="GO" id="GO:0030170">
    <property type="term" value="F:pyridoxal phosphate binding"/>
    <property type="evidence" value="ECO:0007669"/>
    <property type="project" value="InterPro"/>
</dbReference>
<evidence type="ECO:0000313" key="7">
    <source>
        <dbReference type="Proteomes" id="UP000824596"/>
    </source>
</evidence>
<reference evidence="6" key="1">
    <citation type="submission" date="2021-09" db="EMBL/GenBank/DDBJ databases">
        <title>A high-quality genome of the endoparasitic fungus Hirsutella rhossiliensis with a comparison of Hirsutella genomes reveals transposable elements contributing to genome size variation.</title>
        <authorList>
            <person name="Lin R."/>
            <person name="Jiao Y."/>
            <person name="Sun X."/>
            <person name="Ling J."/>
            <person name="Xie B."/>
            <person name="Cheng X."/>
        </authorList>
    </citation>
    <scope>NUCLEOTIDE SEQUENCE</scope>
    <source>
        <strain evidence="6">HR02</strain>
    </source>
</reference>
<evidence type="ECO:0000256" key="2">
    <source>
        <dbReference type="ARBA" id="ARBA00010008"/>
    </source>
</evidence>
<evidence type="ECO:0000259" key="5">
    <source>
        <dbReference type="Pfam" id="PF00155"/>
    </source>
</evidence>
<dbReference type="InterPro" id="IPR015422">
    <property type="entry name" value="PyrdxlP-dep_Trfase_small"/>
</dbReference>
<dbReference type="SUPFAM" id="SSF53383">
    <property type="entry name" value="PLP-dependent transferases"/>
    <property type="match status" value="1"/>
</dbReference>
<dbReference type="InterPro" id="IPR015424">
    <property type="entry name" value="PyrdxlP-dep_Trfase"/>
</dbReference>
<dbReference type="GO" id="GO:0008483">
    <property type="term" value="F:transaminase activity"/>
    <property type="evidence" value="ECO:0007669"/>
    <property type="project" value="UniProtKB-KW"/>
</dbReference>
<name>A0A9P8N921_9HYPO</name>
<gene>
    <name evidence="6" type="ORF">HRG_00873</name>
</gene>
<dbReference type="GeneID" id="68350002"/>
<accession>A0A9P8N921</accession>
<evidence type="ECO:0000256" key="4">
    <source>
        <dbReference type="ARBA" id="ARBA00022898"/>
    </source>
</evidence>
<dbReference type="GO" id="GO:0009102">
    <property type="term" value="P:biotin biosynthetic process"/>
    <property type="evidence" value="ECO:0007669"/>
    <property type="project" value="TreeGrafter"/>
</dbReference>
<dbReference type="Proteomes" id="UP000824596">
    <property type="component" value="Unassembled WGS sequence"/>
</dbReference>
<evidence type="ECO:0000256" key="1">
    <source>
        <dbReference type="ARBA" id="ARBA00001933"/>
    </source>
</evidence>
<comment type="cofactor">
    <cofactor evidence="1">
        <name>pyridoxal 5'-phosphate</name>
        <dbReference type="ChEBI" id="CHEBI:597326"/>
    </cofactor>
</comment>
<comment type="caution">
    <text evidence="6">The sequence shown here is derived from an EMBL/GenBank/DDBJ whole genome shotgun (WGS) entry which is preliminary data.</text>
</comment>
<protein>
    <submittedName>
        <fullName evidence="6">Aminotransferase class I and II domain-containing protein</fullName>
    </submittedName>
</protein>
<dbReference type="AlphaFoldDB" id="A0A9P8N921"/>
<dbReference type="InterPro" id="IPR004839">
    <property type="entry name" value="Aminotransferase_I/II_large"/>
</dbReference>
<dbReference type="OrthoDB" id="2382073at2759"/>
<evidence type="ECO:0000313" key="6">
    <source>
        <dbReference type="EMBL" id="KAH0968231.1"/>
    </source>
</evidence>
<dbReference type="RefSeq" id="XP_044725744.1">
    <property type="nucleotide sequence ID" value="XM_044859344.1"/>
</dbReference>
<dbReference type="InterPro" id="IPR015421">
    <property type="entry name" value="PyrdxlP-dep_Trfase_major"/>
</dbReference>
<keyword evidence="6" id="KW-0032">Aminotransferase</keyword>
<keyword evidence="7" id="KW-1185">Reference proteome</keyword>
<proteinExistence type="inferred from homology"/>